<dbReference type="Proteomes" id="UP000243739">
    <property type="component" value="Unassembled WGS sequence"/>
</dbReference>
<dbReference type="AlphaFoldDB" id="A0A1D2YUY3"/>
<proteinExistence type="predicted"/>
<dbReference type="EMBL" id="MIJF01000023">
    <property type="protein sequence ID" value="OEF99446.1"/>
    <property type="molecule type" value="Genomic_DNA"/>
</dbReference>
<dbReference type="STRING" id="337097.BHF71_09040"/>
<reference evidence="1 2" key="1">
    <citation type="submission" date="2016-09" db="EMBL/GenBank/DDBJ databases">
        <title>Draft genome sequence for the type strain of Vulcanibacillus modesticaldus BR, a strictly anaerobic, moderately thermophilic, and nitrate-reducing bacterium from deep sea-hydrothermal vents of the Mid-Atlantic Ridge.</title>
        <authorList>
            <person name="Abin C.A."/>
            <person name="Hollibaugh J.T."/>
        </authorList>
    </citation>
    <scope>NUCLEOTIDE SEQUENCE [LARGE SCALE GENOMIC DNA]</scope>
    <source>
        <strain evidence="1 2">BR</strain>
    </source>
</reference>
<dbReference type="RefSeq" id="WP_069656679.1">
    <property type="nucleotide sequence ID" value="NZ_MIJF01000023.1"/>
</dbReference>
<sequence>MKEYIVGFSVFLILMFFPLQWAINQINHYKIQTFNNIVNNAAQKARTDGYFKEYNINELKTKIEDALHIDQSQIRINVTTTPKYRFDEFDQREMISYEIGIPIEKIIAMHRFFGIDEEKNKFEYIVSGEVASELLSP</sequence>
<comment type="caution">
    <text evidence="1">The sequence shown here is derived from an EMBL/GenBank/DDBJ whole genome shotgun (WGS) entry which is preliminary data.</text>
</comment>
<name>A0A1D2YUY3_9BACI</name>
<accession>A0A1D2YUY3</accession>
<evidence type="ECO:0000313" key="2">
    <source>
        <dbReference type="Proteomes" id="UP000243739"/>
    </source>
</evidence>
<evidence type="ECO:0008006" key="3">
    <source>
        <dbReference type="Google" id="ProtNLM"/>
    </source>
</evidence>
<keyword evidence="2" id="KW-1185">Reference proteome</keyword>
<evidence type="ECO:0000313" key="1">
    <source>
        <dbReference type="EMBL" id="OEF99446.1"/>
    </source>
</evidence>
<dbReference type="OrthoDB" id="2084717at2"/>
<gene>
    <name evidence="1" type="ORF">BHF71_09040</name>
</gene>
<protein>
    <recommendedName>
        <fullName evidence="3">DUF4845 domain-containing protein</fullName>
    </recommendedName>
</protein>
<organism evidence="1 2">
    <name type="scientific">Vulcanibacillus modesticaldus</name>
    <dbReference type="NCBI Taxonomy" id="337097"/>
    <lineage>
        <taxon>Bacteria</taxon>
        <taxon>Bacillati</taxon>
        <taxon>Bacillota</taxon>
        <taxon>Bacilli</taxon>
        <taxon>Bacillales</taxon>
        <taxon>Bacillaceae</taxon>
        <taxon>Vulcanibacillus</taxon>
    </lineage>
</organism>